<dbReference type="PROSITE" id="PS01302">
    <property type="entry name" value="UPF0758"/>
    <property type="match status" value="1"/>
</dbReference>
<evidence type="ECO:0000313" key="9">
    <source>
        <dbReference type="Proteomes" id="UP001273531"/>
    </source>
</evidence>
<keyword evidence="4" id="KW-0862">Zinc</keyword>
<dbReference type="Gene3D" id="3.40.140.10">
    <property type="entry name" value="Cytidine Deaminase, domain 2"/>
    <property type="match status" value="1"/>
</dbReference>
<comment type="caution">
    <text evidence="8">The sequence shown here is derived from an EMBL/GenBank/DDBJ whole genome shotgun (WGS) entry which is preliminary data.</text>
</comment>
<evidence type="ECO:0000256" key="1">
    <source>
        <dbReference type="ARBA" id="ARBA00022670"/>
    </source>
</evidence>
<keyword evidence="5" id="KW-0482">Metalloprotease</keyword>
<sequence length="221" mass="23726">MALSSAARTDRRHGDALAADRSAGERALLIALLRGGPRIDPSASAERLLDRFGSLGAIFDADGRALLAGGATLGAAQRIEAAAACARHILEYRLHERPILDSMRSLLDYLALTLSFKSLEQVRVLFLDAKLHLIRDETVSLGCIAEAPIFVRPILKRALEVGASSILVAHNHPSGDPRPSDADVESTQALERGADAIGVRLIDHLVLACGSWRSFRQQGLL</sequence>
<reference evidence="8 9" key="1">
    <citation type="submission" date="2023-10" db="EMBL/GenBank/DDBJ databases">
        <title>Sphingomonas sp. HF-S4 16S ribosomal RNA gene Genome sequencing and assembly.</title>
        <authorList>
            <person name="Lee H."/>
        </authorList>
    </citation>
    <scope>NUCLEOTIDE SEQUENCE [LARGE SCALE GENOMIC DNA]</scope>
    <source>
        <strain evidence="8 9">HF-S4</strain>
    </source>
</reference>
<dbReference type="CDD" id="cd08071">
    <property type="entry name" value="MPN_DUF2466"/>
    <property type="match status" value="1"/>
</dbReference>
<keyword evidence="2" id="KW-0479">Metal-binding</keyword>
<keyword evidence="1" id="KW-0645">Protease</keyword>
<dbReference type="PANTHER" id="PTHR30471">
    <property type="entry name" value="DNA REPAIR PROTEIN RADC"/>
    <property type="match status" value="1"/>
</dbReference>
<dbReference type="Pfam" id="PF04002">
    <property type="entry name" value="RadC"/>
    <property type="match status" value="1"/>
</dbReference>
<accession>A0ABU3Y474</accession>
<comment type="similarity">
    <text evidence="6">Belongs to the UPF0758 family.</text>
</comment>
<evidence type="ECO:0000313" key="8">
    <source>
        <dbReference type="EMBL" id="MDV3456022.1"/>
    </source>
</evidence>
<dbReference type="PROSITE" id="PS50249">
    <property type="entry name" value="MPN"/>
    <property type="match status" value="1"/>
</dbReference>
<keyword evidence="3" id="KW-0378">Hydrolase</keyword>
<keyword evidence="9" id="KW-1185">Reference proteome</keyword>
<dbReference type="NCBIfam" id="TIGR00608">
    <property type="entry name" value="radc"/>
    <property type="match status" value="1"/>
</dbReference>
<organism evidence="8 9">
    <name type="scientific">Sphingomonas agrestis</name>
    <dbReference type="NCBI Taxonomy" id="3080540"/>
    <lineage>
        <taxon>Bacteria</taxon>
        <taxon>Pseudomonadati</taxon>
        <taxon>Pseudomonadota</taxon>
        <taxon>Alphaproteobacteria</taxon>
        <taxon>Sphingomonadales</taxon>
        <taxon>Sphingomonadaceae</taxon>
        <taxon>Sphingomonas</taxon>
    </lineage>
</organism>
<dbReference type="EMBL" id="JAWJEJ010000001">
    <property type="protein sequence ID" value="MDV3456022.1"/>
    <property type="molecule type" value="Genomic_DNA"/>
</dbReference>
<dbReference type="SUPFAM" id="SSF102712">
    <property type="entry name" value="JAB1/MPN domain"/>
    <property type="match status" value="1"/>
</dbReference>
<dbReference type="InterPro" id="IPR037518">
    <property type="entry name" value="MPN"/>
</dbReference>
<dbReference type="InterPro" id="IPR025657">
    <property type="entry name" value="RadC_JAB"/>
</dbReference>
<evidence type="ECO:0000256" key="4">
    <source>
        <dbReference type="ARBA" id="ARBA00022833"/>
    </source>
</evidence>
<evidence type="ECO:0000256" key="3">
    <source>
        <dbReference type="ARBA" id="ARBA00022801"/>
    </source>
</evidence>
<dbReference type="InterPro" id="IPR020891">
    <property type="entry name" value="UPF0758_CS"/>
</dbReference>
<dbReference type="PANTHER" id="PTHR30471:SF3">
    <property type="entry name" value="UPF0758 PROTEIN YEES-RELATED"/>
    <property type="match status" value="1"/>
</dbReference>
<dbReference type="Proteomes" id="UP001273531">
    <property type="component" value="Unassembled WGS sequence"/>
</dbReference>
<evidence type="ECO:0000256" key="2">
    <source>
        <dbReference type="ARBA" id="ARBA00022723"/>
    </source>
</evidence>
<proteinExistence type="inferred from homology"/>
<evidence type="ECO:0000259" key="7">
    <source>
        <dbReference type="PROSITE" id="PS50249"/>
    </source>
</evidence>
<feature type="domain" description="MPN" evidence="7">
    <location>
        <begin position="99"/>
        <end position="221"/>
    </location>
</feature>
<evidence type="ECO:0000256" key="6">
    <source>
        <dbReference type="RuleBase" id="RU003797"/>
    </source>
</evidence>
<evidence type="ECO:0000256" key="5">
    <source>
        <dbReference type="ARBA" id="ARBA00023049"/>
    </source>
</evidence>
<protein>
    <submittedName>
        <fullName evidence="8">DNA repair protein RadC</fullName>
    </submittedName>
</protein>
<name>A0ABU3Y474_9SPHN</name>
<dbReference type="InterPro" id="IPR001405">
    <property type="entry name" value="UPF0758"/>
</dbReference>
<dbReference type="RefSeq" id="WP_317227554.1">
    <property type="nucleotide sequence ID" value="NZ_JAWJEJ010000001.1"/>
</dbReference>
<gene>
    <name evidence="8" type="primary">radC</name>
    <name evidence="8" type="ORF">RZN05_03440</name>
</gene>